<dbReference type="AlphaFoldDB" id="A0A7Y0BRR9"/>
<evidence type="ECO:0000259" key="1">
    <source>
        <dbReference type="Pfam" id="PF13579"/>
    </source>
</evidence>
<dbReference type="Pfam" id="PF13692">
    <property type="entry name" value="Glyco_trans_1_4"/>
    <property type="match status" value="1"/>
</dbReference>
<dbReference type="PANTHER" id="PTHR45947:SF3">
    <property type="entry name" value="SULFOQUINOVOSYL TRANSFERASE SQD2"/>
    <property type="match status" value="1"/>
</dbReference>
<dbReference type="EMBL" id="JABBGM010000009">
    <property type="protein sequence ID" value="NML95372.1"/>
    <property type="molecule type" value="Genomic_DNA"/>
</dbReference>
<evidence type="ECO:0000313" key="2">
    <source>
        <dbReference type="EMBL" id="NML95372.1"/>
    </source>
</evidence>
<feature type="domain" description="Glycosyltransferase subfamily 4-like N-terminal" evidence="1">
    <location>
        <begin position="22"/>
        <end position="180"/>
    </location>
</feature>
<name>A0A7Y0BRR9_9SPHN</name>
<dbReference type="InterPro" id="IPR028098">
    <property type="entry name" value="Glyco_trans_4-like_N"/>
</dbReference>
<keyword evidence="2" id="KW-0808">Transferase</keyword>
<dbReference type="GO" id="GO:0016758">
    <property type="term" value="F:hexosyltransferase activity"/>
    <property type="evidence" value="ECO:0007669"/>
    <property type="project" value="TreeGrafter"/>
</dbReference>
<reference evidence="2 3" key="1">
    <citation type="submission" date="2020-04" db="EMBL/GenBank/DDBJ databases">
        <title>Novosphingobium sp. TW-4 isolated from soil.</title>
        <authorList>
            <person name="Dahal R.H."/>
            <person name="Chaudhary D.K."/>
        </authorList>
    </citation>
    <scope>NUCLEOTIDE SEQUENCE [LARGE SCALE GENOMIC DNA]</scope>
    <source>
        <strain evidence="2 3">TW-4</strain>
    </source>
</reference>
<dbReference type="Proteomes" id="UP000583556">
    <property type="component" value="Unassembled WGS sequence"/>
</dbReference>
<dbReference type="RefSeq" id="WP_169494579.1">
    <property type="nucleotide sequence ID" value="NZ_JABBGM010000009.1"/>
</dbReference>
<dbReference type="Gene3D" id="3.40.50.2000">
    <property type="entry name" value="Glycogen Phosphorylase B"/>
    <property type="match status" value="2"/>
</dbReference>
<dbReference type="Pfam" id="PF13579">
    <property type="entry name" value="Glyco_trans_4_4"/>
    <property type="match status" value="1"/>
</dbReference>
<sequence length="372" mass="39525">MNLPLKGMRIGLLTPWASRAGGGVFEAVVRQADMIQGLGGEARVFALDDRHVTEDSSRFSPGRLSLSPTVGPGVVGFAPDLAQSMIDANLDLLHLHGIWMYPSSAGARWAKTTGKPYLISPHGMLDPWITGRGRWKKALARLGYERRSWRAATAFHALTAREASDIERETASRRSLVIPNAGPVPTALSQGYSAPQVTYIGRIHSKKNLLPLVEAWRNLPKQVDARLTLAGWGDAADVAALKAAIAPDPTISFIGSIFGAEKDALVARSRFVVLPSLSEGLPMAILEAWAAGVPTVMTDECNLPEGFAAGAALPCGYDAAGIASTLSHALSLDEGAWHAMSEAASGLARSHFSAETVAQRWADAYRSLSGIA</sequence>
<evidence type="ECO:0000313" key="3">
    <source>
        <dbReference type="Proteomes" id="UP000583556"/>
    </source>
</evidence>
<dbReference type="SUPFAM" id="SSF53756">
    <property type="entry name" value="UDP-Glycosyltransferase/glycogen phosphorylase"/>
    <property type="match status" value="1"/>
</dbReference>
<dbReference type="PANTHER" id="PTHR45947">
    <property type="entry name" value="SULFOQUINOVOSYL TRANSFERASE SQD2"/>
    <property type="match status" value="1"/>
</dbReference>
<comment type="caution">
    <text evidence="2">The sequence shown here is derived from an EMBL/GenBank/DDBJ whole genome shotgun (WGS) entry which is preliminary data.</text>
</comment>
<gene>
    <name evidence="2" type="ORF">HHL27_16980</name>
</gene>
<keyword evidence="3" id="KW-1185">Reference proteome</keyword>
<organism evidence="2 3">
    <name type="scientific">Novosphingobium olei</name>
    <dbReference type="NCBI Taxonomy" id="2728851"/>
    <lineage>
        <taxon>Bacteria</taxon>
        <taxon>Pseudomonadati</taxon>
        <taxon>Pseudomonadota</taxon>
        <taxon>Alphaproteobacteria</taxon>
        <taxon>Sphingomonadales</taxon>
        <taxon>Sphingomonadaceae</taxon>
        <taxon>Novosphingobium</taxon>
    </lineage>
</organism>
<proteinExistence type="predicted"/>
<protein>
    <submittedName>
        <fullName evidence="2">Glycosyltransferase</fullName>
    </submittedName>
</protein>
<accession>A0A7Y0BRR9</accession>
<dbReference type="InterPro" id="IPR050194">
    <property type="entry name" value="Glycosyltransferase_grp1"/>
</dbReference>